<comment type="caution">
    <text evidence="2">The sequence shown here is derived from an EMBL/GenBank/DDBJ whole genome shotgun (WGS) entry which is preliminary data.</text>
</comment>
<dbReference type="Gene3D" id="3.40.50.1820">
    <property type="entry name" value="alpha/beta hydrolase"/>
    <property type="match status" value="1"/>
</dbReference>
<keyword evidence="2" id="KW-0378">Hydrolase</keyword>
<dbReference type="EMBL" id="PPGH01000035">
    <property type="protein sequence ID" value="PQJ96391.1"/>
    <property type="molecule type" value="Genomic_DNA"/>
</dbReference>
<dbReference type="GO" id="GO:0016787">
    <property type="term" value="F:hydrolase activity"/>
    <property type="evidence" value="ECO:0007669"/>
    <property type="project" value="UniProtKB-KW"/>
</dbReference>
<dbReference type="SUPFAM" id="SSF53474">
    <property type="entry name" value="alpha/beta-Hydrolases"/>
    <property type="match status" value="1"/>
</dbReference>
<sequence>MHLPEALAAPRQHFLTASGERIAYYADTSGTGRPLVLIHSINAAPSSFELQPLFAHYQGQRPVYSLDLIGFGHSERPDCAYTPARFSAVIAEFLTKVVQQPADVLALSLSSEFAARATLAAPALVHSLVLISPTGFMTRPLPSARAARITHRLLRLPGLSQWLYNLVASRRSIRYFLGRSFVGAVPEALIDYAHATAHQPGARHAPLTFLSMQLFTPDAPAQLYDRLALPVLVIADQDPYITFERLDAFVAAHSTWRSVSLAPHLGMPQWEKLPEVVAALAQFWEQVEVGKSSLNSDSRRVHD</sequence>
<accession>A0A2S7XSM4</accession>
<gene>
    <name evidence="2" type="ORF">CXB77_09230</name>
</gene>
<dbReference type="AlphaFoldDB" id="A0A2S7XSM4"/>
<dbReference type="OrthoDB" id="9808398at2"/>
<dbReference type="PANTHER" id="PTHR46438">
    <property type="entry name" value="ALPHA/BETA-HYDROLASES SUPERFAMILY PROTEIN"/>
    <property type="match status" value="1"/>
</dbReference>
<organism evidence="2 3">
    <name type="scientific">Chromatium okenii</name>
    <dbReference type="NCBI Taxonomy" id="61644"/>
    <lineage>
        <taxon>Bacteria</taxon>
        <taxon>Pseudomonadati</taxon>
        <taxon>Pseudomonadota</taxon>
        <taxon>Gammaproteobacteria</taxon>
        <taxon>Chromatiales</taxon>
        <taxon>Chromatiaceae</taxon>
        <taxon>Chromatium</taxon>
    </lineage>
</organism>
<protein>
    <submittedName>
        <fullName evidence="2">Alpha/beta hydrolase</fullName>
    </submittedName>
</protein>
<dbReference type="InterPro" id="IPR029058">
    <property type="entry name" value="AB_hydrolase_fold"/>
</dbReference>
<evidence type="ECO:0000259" key="1">
    <source>
        <dbReference type="Pfam" id="PF12697"/>
    </source>
</evidence>
<dbReference type="PANTHER" id="PTHR46438:SF2">
    <property type="entry name" value="ALPHA_BETA-HYDROLASES SUPERFAMILY PROTEIN"/>
    <property type="match status" value="1"/>
</dbReference>
<evidence type="ECO:0000313" key="2">
    <source>
        <dbReference type="EMBL" id="PQJ96391.1"/>
    </source>
</evidence>
<evidence type="ECO:0000313" key="3">
    <source>
        <dbReference type="Proteomes" id="UP000239936"/>
    </source>
</evidence>
<feature type="domain" description="AB hydrolase-1" evidence="1">
    <location>
        <begin position="35"/>
        <end position="271"/>
    </location>
</feature>
<reference evidence="2 3" key="1">
    <citation type="submission" date="2018-01" db="EMBL/GenBank/DDBJ databases">
        <title>The complete genome sequence of Chromatium okenii LaCa, a purple sulfur bacterium with a turbulent life.</title>
        <authorList>
            <person name="Luedin S.M."/>
            <person name="Liechti N."/>
            <person name="Storelli N."/>
            <person name="Danza F."/>
            <person name="Wittwer M."/>
            <person name="Pothier J.F."/>
            <person name="Tonolla M.A."/>
        </authorList>
    </citation>
    <scope>NUCLEOTIDE SEQUENCE [LARGE SCALE GENOMIC DNA]</scope>
    <source>
        <strain evidence="2 3">LaCa</strain>
    </source>
</reference>
<name>A0A2S7XSM4_9GAMM</name>
<dbReference type="Pfam" id="PF12697">
    <property type="entry name" value="Abhydrolase_6"/>
    <property type="match status" value="1"/>
</dbReference>
<proteinExistence type="predicted"/>
<keyword evidence="3" id="KW-1185">Reference proteome</keyword>
<dbReference type="InterPro" id="IPR000073">
    <property type="entry name" value="AB_hydrolase_1"/>
</dbReference>
<dbReference type="Proteomes" id="UP000239936">
    <property type="component" value="Unassembled WGS sequence"/>
</dbReference>